<protein>
    <recommendedName>
        <fullName evidence="2">Glycosyltransferase subfamily 4-like N-terminal domain-containing protein</fullName>
    </recommendedName>
</protein>
<feature type="non-terminal residue" evidence="1">
    <location>
        <position position="72"/>
    </location>
</feature>
<accession>X1FV58</accession>
<name>X1FV58_9ZZZZ</name>
<reference evidence="1" key="1">
    <citation type="journal article" date="2014" name="Front. Microbiol.">
        <title>High frequency of phylogenetically diverse reductive dehalogenase-homologous genes in deep subseafloor sedimentary metagenomes.</title>
        <authorList>
            <person name="Kawai M."/>
            <person name="Futagami T."/>
            <person name="Toyoda A."/>
            <person name="Takaki Y."/>
            <person name="Nishi S."/>
            <person name="Hori S."/>
            <person name="Arai W."/>
            <person name="Tsubouchi T."/>
            <person name="Morono Y."/>
            <person name="Uchiyama I."/>
            <person name="Ito T."/>
            <person name="Fujiyama A."/>
            <person name="Inagaki F."/>
            <person name="Takami H."/>
        </authorList>
    </citation>
    <scope>NUCLEOTIDE SEQUENCE</scope>
    <source>
        <strain evidence="1">Expedition CK06-06</strain>
    </source>
</reference>
<dbReference type="AlphaFoldDB" id="X1FV58"/>
<comment type="caution">
    <text evidence="1">The sequence shown here is derived from an EMBL/GenBank/DDBJ whole genome shotgun (WGS) entry which is preliminary data.</text>
</comment>
<organism evidence="1">
    <name type="scientific">marine sediment metagenome</name>
    <dbReference type="NCBI Taxonomy" id="412755"/>
    <lineage>
        <taxon>unclassified sequences</taxon>
        <taxon>metagenomes</taxon>
        <taxon>ecological metagenomes</taxon>
    </lineage>
</organism>
<evidence type="ECO:0008006" key="2">
    <source>
        <dbReference type="Google" id="ProtNLM"/>
    </source>
</evidence>
<sequence>MKVTLIGTLPPIKGLSPYCQELLKSLSENIEVEFIGFKKLYPDFLYPGGTRVKDNNYKNPEIKNAEIRNILT</sequence>
<evidence type="ECO:0000313" key="1">
    <source>
        <dbReference type="EMBL" id="GAH33224.1"/>
    </source>
</evidence>
<proteinExistence type="predicted"/>
<gene>
    <name evidence="1" type="ORF">S03H2_17692</name>
</gene>
<dbReference type="EMBL" id="BARU01009141">
    <property type="protein sequence ID" value="GAH33224.1"/>
    <property type="molecule type" value="Genomic_DNA"/>
</dbReference>